<dbReference type="EMBL" id="GBRH01261204">
    <property type="protein sequence ID" value="JAD36691.1"/>
    <property type="molecule type" value="Transcribed_RNA"/>
</dbReference>
<dbReference type="AlphaFoldDB" id="A0A0A8ZD14"/>
<sequence length="49" mass="5671">MIMMTWQPLTYKGVVVFRSKGCWFEIVLQKMASCAMVIKRFSCQVTVHG</sequence>
<protein>
    <submittedName>
        <fullName evidence="1">Uncharacterized protein</fullName>
    </submittedName>
</protein>
<reference evidence="1" key="2">
    <citation type="journal article" date="2015" name="Data Brief">
        <title>Shoot transcriptome of the giant reed, Arundo donax.</title>
        <authorList>
            <person name="Barrero R.A."/>
            <person name="Guerrero F.D."/>
            <person name="Moolhuijzen P."/>
            <person name="Goolsby J.A."/>
            <person name="Tidwell J."/>
            <person name="Bellgard S.E."/>
            <person name="Bellgard M.I."/>
        </authorList>
    </citation>
    <scope>NUCLEOTIDE SEQUENCE</scope>
    <source>
        <tissue evidence="1">Shoot tissue taken approximately 20 cm above the soil surface</tissue>
    </source>
</reference>
<organism evidence="1">
    <name type="scientific">Arundo donax</name>
    <name type="common">Giant reed</name>
    <name type="synonym">Donax arundinaceus</name>
    <dbReference type="NCBI Taxonomy" id="35708"/>
    <lineage>
        <taxon>Eukaryota</taxon>
        <taxon>Viridiplantae</taxon>
        <taxon>Streptophyta</taxon>
        <taxon>Embryophyta</taxon>
        <taxon>Tracheophyta</taxon>
        <taxon>Spermatophyta</taxon>
        <taxon>Magnoliopsida</taxon>
        <taxon>Liliopsida</taxon>
        <taxon>Poales</taxon>
        <taxon>Poaceae</taxon>
        <taxon>PACMAD clade</taxon>
        <taxon>Arundinoideae</taxon>
        <taxon>Arundineae</taxon>
        <taxon>Arundo</taxon>
    </lineage>
</organism>
<reference evidence="1" key="1">
    <citation type="submission" date="2014-09" db="EMBL/GenBank/DDBJ databases">
        <authorList>
            <person name="Magalhaes I.L.F."/>
            <person name="Oliveira U."/>
            <person name="Santos F.R."/>
            <person name="Vidigal T.H.D.A."/>
            <person name="Brescovit A.D."/>
            <person name="Santos A.J."/>
        </authorList>
    </citation>
    <scope>NUCLEOTIDE SEQUENCE</scope>
    <source>
        <tissue evidence="1">Shoot tissue taken approximately 20 cm above the soil surface</tissue>
    </source>
</reference>
<accession>A0A0A8ZD14</accession>
<evidence type="ECO:0000313" key="1">
    <source>
        <dbReference type="EMBL" id="JAD36691.1"/>
    </source>
</evidence>
<name>A0A0A8ZD14_ARUDO</name>
<proteinExistence type="predicted"/>